<dbReference type="Proteomes" id="UP000308181">
    <property type="component" value="Unassembled WGS sequence"/>
</dbReference>
<dbReference type="AlphaFoldDB" id="A0A4U1C0C0"/>
<accession>A0A4U1C0C0</accession>
<organism evidence="1 2">
    <name type="scientific">Pedobacter cryophilus</name>
    <dbReference type="NCBI Taxonomy" id="2571271"/>
    <lineage>
        <taxon>Bacteria</taxon>
        <taxon>Pseudomonadati</taxon>
        <taxon>Bacteroidota</taxon>
        <taxon>Sphingobacteriia</taxon>
        <taxon>Sphingobacteriales</taxon>
        <taxon>Sphingobacteriaceae</taxon>
        <taxon>Pedobacter</taxon>
    </lineage>
</organism>
<proteinExistence type="predicted"/>
<sequence>MNRSKIMGASALFLGIILAVSTVAFKPVKSSKRVNAYWRFDGNALSQSKTSSEYTLIDAMDIPSCDQLDEIPCVLEVDQSVDTQSELQTILNGYGSNQAVVDDAFATKAE</sequence>
<evidence type="ECO:0000313" key="1">
    <source>
        <dbReference type="EMBL" id="TKB98641.1"/>
    </source>
</evidence>
<protein>
    <submittedName>
        <fullName evidence="1">Uncharacterized protein</fullName>
    </submittedName>
</protein>
<keyword evidence="2" id="KW-1185">Reference proteome</keyword>
<dbReference type="EMBL" id="SWBP01000002">
    <property type="protein sequence ID" value="TKB98641.1"/>
    <property type="molecule type" value="Genomic_DNA"/>
</dbReference>
<dbReference type="OrthoDB" id="768780at2"/>
<evidence type="ECO:0000313" key="2">
    <source>
        <dbReference type="Proteomes" id="UP000308181"/>
    </source>
</evidence>
<name>A0A4U1C0C0_9SPHI</name>
<comment type="caution">
    <text evidence="1">The sequence shown here is derived from an EMBL/GenBank/DDBJ whole genome shotgun (WGS) entry which is preliminary data.</text>
</comment>
<gene>
    <name evidence="1" type="ORF">FA046_05855</name>
</gene>
<dbReference type="RefSeq" id="WP_136825457.1">
    <property type="nucleotide sequence ID" value="NZ_SWBP01000002.1"/>
</dbReference>
<reference evidence="1 2" key="1">
    <citation type="submission" date="2019-04" db="EMBL/GenBank/DDBJ databases">
        <title>Pedobacter sp. AR-3-17 sp. nov., isolated from Arctic soil.</title>
        <authorList>
            <person name="Dahal R.H."/>
            <person name="Kim D.-U."/>
        </authorList>
    </citation>
    <scope>NUCLEOTIDE SEQUENCE [LARGE SCALE GENOMIC DNA]</scope>
    <source>
        <strain evidence="1 2">AR-3-17</strain>
    </source>
</reference>